<evidence type="ECO:0000256" key="15">
    <source>
        <dbReference type="NCBIfam" id="TIGR00593"/>
    </source>
</evidence>
<dbReference type="EMBL" id="JACICA010000002">
    <property type="protein sequence ID" value="MBB3702156.1"/>
    <property type="molecule type" value="Genomic_DNA"/>
</dbReference>
<dbReference type="InterPro" id="IPR002562">
    <property type="entry name" value="3'-5'_exonuclease_dom"/>
</dbReference>
<dbReference type="PRINTS" id="PR00868">
    <property type="entry name" value="DNAPOLI"/>
</dbReference>
<accession>A0A7W5UIV4</accession>
<evidence type="ECO:0000256" key="9">
    <source>
        <dbReference type="ARBA" id="ARBA00022801"/>
    </source>
</evidence>
<dbReference type="GO" id="GO:0006261">
    <property type="term" value="P:DNA-templated DNA replication"/>
    <property type="evidence" value="ECO:0007669"/>
    <property type="project" value="UniProtKB-UniRule"/>
</dbReference>
<dbReference type="Gene3D" id="1.20.1060.10">
    <property type="entry name" value="Taq DNA Polymerase, Chain T, domain 4"/>
    <property type="match status" value="1"/>
</dbReference>
<evidence type="ECO:0000313" key="20">
    <source>
        <dbReference type="EMBL" id="MBB3702156.1"/>
    </source>
</evidence>
<dbReference type="NCBIfam" id="TIGR00593">
    <property type="entry name" value="pola"/>
    <property type="match status" value="1"/>
</dbReference>
<dbReference type="SMART" id="SM00475">
    <property type="entry name" value="53EXOc"/>
    <property type="match status" value="1"/>
</dbReference>
<dbReference type="Gene3D" id="3.30.70.370">
    <property type="match status" value="1"/>
</dbReference>
<dbReference type="InterPro" id="IPR043502">
    <property type="entry name" value="DNA/RNA_pol_sf"/>
</dbReference>
<keyword evidence="4 16" id="KW-0808">Transferase</keyword>
<dbReference type="InterPro" id="IPR020046">
    <property type="entry name" value="5-3_exonucl_a-hlix_arch_N"/>
</dbReference>
<evidence type="ECO:0000256" key="5">
    <source>
        <dbReference type="ARBA" id="ARBA00022695"/>
    </source>
</evidence>
<dbReference type="InterPro" id="IPR002298">
    <property type="entry name" value="DNA_polymerase_A"/>
</dbReference>
<dbReference type="CDD" id="cd09859">
    <property type="entry name" value="PIN_53EXO"/>
    <property type="match status" value="1"/>
</dbReference>
<evidence type="ECO:0000313" key="21">
    <source>
        <dbReference type="Proteomes" id="UP000541425"/>
    </source>
</evidence>
<dbReference type="RefSeq" id="WP_183694726.1">
    <property type="nucleotide sequence ID" value="NZ_JACICA010000002.1"/>
</dbReference>
<dbReference type="SUPFAM" id="SSF47807">
    <property type="entry name" value="5' to 3' exonuclease, C-terminal subdomain"/>
    <property type="match status" value="1"/>
</dbReference>
<evidence type="ECO:0000256" key="16">
    <source>
        <dbReference type="RuleBase" id="RU004460"/>
    </source>
</evidence>
<dbReference type="Proteomes" id="UP000541425">
    <property type="component" value="Unassembled WGS sequence"/>
</dbReference>
<evidence type="ECO:0000256" key="12">
    <source>
        <dbReference type="ARBA" id="ARBA00023125"/>
    </source>
</evidence>
<dbReference type="Gene3D" id="1.10.150.20">
    <property type="entry name" value="5' to 3' exonuclease, C-terminal subdomain"/>
    <property type="match status" value="2"/>
</dbReference>
<evidence type="ECO:0000256" key="3">
    <source>
        <dbReference type="ARBA" id="ARBA00020311"/>
    </source>
</evidence>
<keyword evidence="7" id="KW-0540">Nuclease</keyword>
<evidence type="ECO:0000256" key="6">
    <source>
        <dbReference type="ARBA" id="ARBA00022705"/>
    </source>
</evidence>
<feature type="domain" description="DNA-directed DNA polymerase family A palm" evidence="19">
    <location>
        <begin position="679"/>
        <end position="885"/>
    </location>
</feature>
<dbReference type="Pfam" id="PF02739">
    <property type="entry name" value="5_3_exonuc_N"/>
    <property type="match status" value="1"/>
</dbReference>
<dbReference type="InterPro" id="IPR018320">
    <property type="entry name" value="DNA_polymerase_1"/>
</dbReference>
<dbReference type="GO" id="GO:0003887">
    <property type="term" value="F:DNA-directed DNA polymerase activity"/>
    <property type="evidence" value="ECO:0007669"/>
    <property type="project" value="UniProtKB-UniRule"/>
</dbReference>
<dbReference type="CDD" id="cd09898">
    <property type="entry name" value="H3TH_53EXO"/>
    <property type="match status" value="1"/>
</dbReference>
<feature type="domain" description="5'-3' exonuclease" evidence="18">
    <location>
        <begin position="2"/>
        <end position="263"/>
    </location>
</feature>
<dbReference type="InterPro" id="IPR020045">
    <property type="entry name" value="DNA_polI_H3TH"/>
</dbReference>
<dbReference type="GO" id="GO:0003677">
    <property type="term" value="F:DNA binding"/>
    <property type="evidence" value="ECO:0007669"/>
    <property type="project" value="UniProtKB-UniRule"/>
</dbReference>
<dbReference type="SUPFAM" id="SSF56672">
    <property type="entry name" value="DNA/RNA polymerases"/>
    <property type="match status" value="1"/>
</dbReference>
<proteinExistence type="inferred from homology"/>
<comment type="catalytic activity">
    <reaction evidence="14 16">
        <text>DNA(n) + a 2'-deoxyribonucleoside 5'-triphosphate = DNA(n+1) + diphosphate</text>
        <dbReference type="Rhea" id="RHEA:22508"/>
        <dbReference type="Rhea" id="RHEA-COMP:17339"/>
        <dbReference type="Rhea" id="RHEA-COMP:17340"/>
        <dbReference type="ChEBI" id="CHEBI:33019"/>
        <dbReference type="ChEBI" id="CHEBI:61560"/>
        <dbReference type="ChEBI" id="CHEBI:173112"/>
        <dbReference type="EC" id="2.7.7.7"/>
    </reaction>
</comment>
<keyword evidence="5 16" id="KW-0548">Nucleotidyltransferase</keyword>
<organism evidence="20 21">
    <name type="scientific">Alloprevotella rava</name>
    <dbReference type="NCBI Taxonomy" id="671218"/>
    <lineage>
        <taxon>Bacteria</taxon>
        <taxon>Pseudomonadati</taxon>
        <taxon>Bacteroidota</taxon>
        <taxon>Bacteroidia</taxon>
        <taxon>Bacteroidales</taxon>
        <taxon>Prevotellaceae</taxon>
        <taxon>Alloprevotella</taxon>
    </lineage>
</organism>
<reference evidence="20 21" key="1">
    <citation type="submission" date="2020-08" db="EMBL/GenBank/DDBJ databases">
        <title>Genomic Encyclopedia of Type Strains, Phase IV (KMG-IV): sequencing the most valuable type-strain genomes for metagenomic binning, comparative biology and taxonomic classification.</title>
        <authorList>
            <person name="Goeker M."/>
        </authorList>
    </citation>
    <scope>NUCLEOTIDE SEQUENCE [LARGE SCALE GENOMIC DNA]</scope>
    <source>
        <strain evidence="20 21">DSM 22548</strain>
    </source>
</reference>
<evidence type="ECO:0000256" key="7">
    <source>
        <dbReference type="ARBA" id="ARBA00022722"/>
    </source>
</evidence>
<keyword evidence="12 16" id="KW-0238">DNA-binding</keyword>
<dbReference type="Gene3D" id="3.40.50.1010">
    <property type="entry name" value="5'-nuclease"/>
    <property type="match status" value="1"/>
</dbReference>
<dbReference type="InterPro" id="IPR019760">
    <property type="entry name" value="DNA-dir_DNA_pol_A_CS"/>
</dbReference>
<dbReference type="InterPro" id="IPR036279">
    <property type="entry name" value="5-3_exonuclease_C_sf"/>
</dbReference>
<evidence type="ECO:0000256" key="13">
    <source>
        <dbReference type="ARBA" id="ARBA00023204"/>
    </source>
</evidence>
<evidence type="ECO:0000259" key="19">
    <source>
        <dbReference type="SMART" id="SM00482"/>
    </source>
</evidence>
<keyword evidence="6 16" id="KW-0235">DNA replication</keyword>
<evidence type="ECO:0000259" key="18">
    <source>
        <dbReference type="SMART" id="SM00475"/>
    </source>
</evidence>
<dbReference type="InterPro" id="IPR008918">
    <property type="entry name" value="HhH2"/>
</dbReference>
<dbReference type="SUPFAM" id="SSF53098">
    <property type="entry name" value="Ribonuclease H-like"/>
    <property type="match status" value="1"/>
</dbReference>
<dbReference type="Pfam" id="PF01612">
    <property type="entry name" value="DNA_pol_A_exo1"/>
    <property type="match status" value="1"/>
</dbReference>
<comment type="similarity">
    <text evidence="1 16">Belongs to the DNA polymerase type-A family.</text>
</comment>
<evidence type="ECO:0000256" key="10">
    <source>
        <dbReference type="ARBA" id="ARBA00022839"/>
    </source>
</evidence>
<dbReference type="FunFam" id="1.20.1060.10:FF:000001">
    <property type="entry name" value="DNA polymerase I"/>
    <property type="match status" value="1"/>
</dbReference>
<feature type="domain" description="3'-5' exonuclease" evidence="17">
    <location>
        <begin position="329"/>
        <end position="510"/>
    </location>
</feature>
<dbReference type="GO" id="GO:0008408">
    <property type="term" value="F:3'-5' exonuclease activity"/>
    <property type="evidence" value="ECO:0007669"/>
    <property type="project" value="UniProtKB-UniRule"/>
</dbReference>
<dbReference type="FunFam" id="1.10.150.20:FF:000003">
    <property type="entry name" value="DNA polymerase I"/>
    <property type="match status" value="1"/>
</dbReference>
<evidence type="ECO:0000256" key="1">
    <source>
        <dbReference type="ARBA" id="ARBA00007705"/>
    </source>
</evidence>
<dbReference type="SMART" id="SM00474">
    <property type="entry name" value="35EXOc"/>
    <property type="match status" value="1"/>
</dbReference>
<comment type="function">
    <text evidence="16">In addition to polymerase activity, this DNA polymerase exhibits 3'-5' and 5'-3' exonuclease activity.</text>
</comment>
<dbReference type="InterPro" id="IPR012337">
    <property type="entry name" value="RNaseH-like_sf"/>
</dbReference>
<dbReference type="SUPFAM" id="SSF88723">
    <property type="entry name" value="PIN domain-like"/>
    <property type="match status" value="1"/>
</dbReference>
<dbReference type="AlphaFoldDB" id="A0A7W5UIV4"/>
<dbReference type="Pfam" id="PF00476">
    <property type="entry name" value="DNA_pol_A"/>
    <property type="match status" value="1"/>
</dbReference>
<dbReference type="PROSITE" id="PS00447">
    <property type="entry name" value="DNA_POLYMERASE_A"/>
    <property type="match status" value="1"/>
</dbReference>
<evidence type="ECO:0000256" key="11">
    <source>
        <dbReference type="ARBA" id="ARBA00022932"/>
    </source>
</evidence>
<keyword evidence="9 16" id="KW-0378">Hydrolase</keyword>
<keyword evidence="13 16" id="KW-0234">DNA repair</keyword>
<evidence type="ECO:0000259" key="17">
    <source>
        <dbReference type="SMART" id="SM00474"/>
    </source>
</evidence>
<dbReference type="FunFam" id="3.30.420.10:FF:000026">
    <property type="entry name" value="DNA polymerase I"/>
    <property type="match status" value="1"/>
</dbReference>
<dbReference type="NCBIfam" id="NF004397">
    <property type="entry name" value="PRK05755.1"/>
    <property type="match status" value="1"/>
</dbReference>
<dbReference type="Pfam" id="PF01367">
    <property type="entry name" value="5_3_exonuc"/>
    <property type="match status" value="1"/>
</dbReference>
<evidence type="ECO:0000256" key="14">
    <source>
        <dbReference type="ARBA" id="ARBA00049244"/>
    </source>
</evidence>
<dbReference type="GO" id="GO:0006302">
    <property type="term" value="P:double-strand break repair"/>
    <property type="evidence" value="ECO:0007669"/>
    <property type="project" value="TreeGrafter"/>
</dbReference>
<gene>
    <name evidence="16" type="primary">polA</name>
    <name evidence="20" type="ORF">FHS60_000609</name>
</gene>
<dbReference type="EC" id="2.7.7.7" evidence="2 15"/>
<dbReference type="Gene3D" id="3.30.420.10">
    <property type="entry name" value="Ribonuclease H-like superfamily/Ribonuclease H"/>
    <property type="match status" value="1"/>
</dbReference>
<dbReference type="PANTHER" id="PTHR10133">
    <property type="entry name" value="DNA POLYMERASE I"/>
    <property type="match status" value="1"/>
</dbReference>
<dbReference type="InterPro" id="IPR002421">
    <property type="entry name" value="5-3_exonuclease"/>
</dbReference>
<evidence type="ECO:0000256" key="2">
    <source>
        <dbReference type="ARBA" id="ARBA00012417"/>
    </source>
</evidence>
<dbReference type="PANTHER" id="PTHR10133:SF27">
    <property type="entry name" value="DNA POLYMERASE NU"/>
    <property type="match status" value="1"/>
</dbReference>
<evidence type="ECO:0000256" key="4">
    <source>
        <dbReference type="ARBA" id="ARBA00022679"/>
    </source>
</evidence>
<dbReference type="InterPro" id="IPR036397">
    <property type="entry name" value="RNaseH_sf"/>
</dbReference>
<sequence>MKKFYLLDAYALIYRAYYGLIRSPRINSKGQNTSAIFGFVSTLNEVLQKEQPDLLAIGFDPSGQTFRHELFPEYKAQREATPEDIKMAVPIIKELIKAYRIPILEVPGFEADDVIGTMAKAAVRKGYEVRMITPDKDYAQLVEPNLLMQRPGHGNVPWEILGPQEVCEKYGLQSPLQVIDYLALMGDAADNIPGCPGVGPKTATTLLQQFGSCEDIITHSSELKGAVRKKIEEHVDEIKLSKVLTTIKTDVPLQYDFEQFKIEEPDKEALRQIFTELEFRSFLTKLDGPQKSSKSAPVELSLFGSESTEDKGDDSERLFSRLENLSYEYKLVDNETEAKELADFLLTNEFFSLDTETTSIEALDAKLVGLSFSTEDFRAWYVPVSRETEKAKKILEIFRPVYENPKILKVGQNLKYDLTVLANYGIHLSGPLFDTMLAHYLIQPELRHNMDYLAEIYLNYKTIHIEELIGPKGRGQKNMGDLEPKDIYKYACEDADVTLRLMKPLAEELRKNGVEEVFQNIEMPLMPVLARMERNGVVLDTETLKEVENDFTARLQTLEKDIYELAGHEFTINSPRQVGEVLFGELKLSEKVKKTKSGQYSTSEEVLRDLHSKHPIVQKILDYRGLKKLLSTYVEALPKLINPATGHIHTSFNQAVTATGRLSSSNPNLQNIPVRGEDGREIRKAFIPEAGEIFFSADYSQIELRIMAHLSGDEHMIEAFNAGHDVHAATAARIFHKDIKDISKDERRKAKTANFGIIYGISAFGLAERMDVSRTEAKELIDSYFEMYPKIKDYISKAVDTAREKGYIETEFGRRRYLPDINSRNAVVRGYAERNAVNAPIQGTAADIIKIAMIRVQQRLDAEGCKARMMLQVHDELNFSVPADEFDKVKRIVIEEMQGAYKMSVPLEADCGEGKNWLEAH</sequence>
<dbReference type="CDD" id="cd08637">
    <property type="entry name" value="DNA_pol_A_pol_I_C"/>
    <property type="match status" value="1"/>
</dbReference>
<dbReference type="SMART" id="SM00279">
    <property type="entry name" value="HhH2"/>
    <property type="match status" value="1"/>
</dbReference>
<dbReference type="SMART" id="SM00482">
    <property type="entry name" value="POLAc"/>
    <property type="match status" value="1"/>
</dbReference>
<dbReference type="InterPro" id="IPR001098">
    <property type="entry name" value="DNA-dir_DNA_pol_A_palm_dom"/>
</dbReference>
<name>A0A7W5UIV4_9BACT</name>
<dbReference type="CDD" id="cd06139">
    <property type="entry name" value="DNA_polA_I_Ecoli_like_exo"/>
    <property type="match status" value="1"/>
</dbReference>
<protein>
    <recommendedName>
        <fullName evidence="3 15">DNA polymerase I</fullName>
        <ecNumber evidence="2 15">2.7.7.7</ecNumber>
    </recommendedName>
</protein>
<comment type="caution">
    <text evidence="20">The sequence shown here is derived from an EMBL/GenBank/DDBJ whole genome shotgun (WGS) entry which is preliminary data.</text>
</comment>
<evidence type="ECO:0000256" key="8">
    <source>
        <dbReference type="ARBA" id="ARBA00022763"/>
    </source>
</evidence>
<keyword evidence="10 16" id="KW-0269">Exonuclease</keyword>
<keyword evidence="11 16" id="KW-0239">DNA-directed DNA polymerase</keyword>
<keyword evidence="8 16" id="KW-0227">DNA damage</keyword>
<dbReference type="GO" id="GO:0008409">
    <property type="term" value="F:5'-3' exonuclease activity"/>
    <property type="evidence" value="ECO:0007669"/>
    <property type="project" value="UniProtKB-UniRule"/>
</dbReference>
<dbReference type="FunFam" id="1.10.150.20:FF:000002">
    <property type="entry name" value="DNA polymerase I"/>
    <property type="match status" value="1"/>
</dbReference>
<dbReference type="InterPro" id="IPR029060">
    <property type="entry name" value="PIN-like_dom_sf"/>
</dbReference>